<evidence type="ECO:0008006" key="3">
    <source>
        <dbReference type="Google" id="ProtNLM"/>
    </source>
</evidence>
<gene>
    <name evidence="1" type="ORF">OBO34_18160</name>
</gene>
<comment type="caution">
    <text evidence="1">The sequence shown here is derived from an EMBL/GenBank/DDBJ whole genome shotgun (WGS) entry which is preliminary data.</text>
</comment>
<dbReference type="AlphaFoldDB" id="A0A9J6QXP0"/>
<evidence type="ECO:0000313" key="1">
    <source>
        <dbReference type="EMBL" id="MCU7380259.1"/>
    </source>
</evidence>
<reference evidence="1" key="1">
    <citation type="submission" date="2022-09" db="EMBL/GenBank/DDBJ databases">
        <title>Culturomic study of gut microbiota in children with autism spectrum disorder.</title>
        <authorList>
            <person name="Efimov B.A."/>
            <person name="Chaplin A.V."/>
            <person name="Sokolova S.R."/>
            <person name="Pikina A.P."/>
            <person name="Korzhanova M."/>
            <person name="Belova V."/>
            <person name="Korostin D."/>
        </authorList>
    </citation>
    <scope>NUCLEOTIDE SEQUENCE</scope>
    <source>
        <strain evidence="1">ASD5510</strain>
    </source>
</reference>
<organism evidence="1 2">
    <name type="scientific">Hominibacterium faecale</name>
    <dbReference type="NCBI Taxonomy" id="2839743"/>
    <lineage>
        <taxon>Bacteria</taxon>
        <taxon>Bacillati</taxon>
        <taxon>Bacillota</taxon>
        <taxon>Clostridia</taxon>
        <taxon>Peptostreptococcales</taxon>
        <taxon>Anaerovoracaceae</taxon>
        <taxon>Hominibacterium</taxon>
    </lineage>
</organism>
<dbReference type="EMBL" id="JAOSHN010000008">
    <property type="protein sequence ID" value="MCU7380259.1"/>
    <property type="molecule type" value="Genomic_DNA"/>
</dbReference>
<dbReference type="Proteomes" id="UP001065549">
    <property type="component" value="Unassembled WGS sequence"/>
</dbReference>
<accession>A0A9J6QXP0</accession>
<protein>
    <recommendedName>
        <fullName evidence="3">Transposase</fullName>
    </recommendedName>
</protein>
<sequence>MKLSNAFFEKCDKITLEAVVKVINVNYGQGAEVLTHCKTLSEYSRFIHTVRENQKRMGDLKAAIEEAVKACVKEGILRDFLKRNGGEVVSFLYDELSREECETIRENDGYQTGREQGRKEGLEQGRTEGAIIKTIEKVKTKYLKHQSISQIADALEEPEADIAAILEVIKKYPDAEASELYKFLCR</sequence>
<proteinExistence type="predicted"/>
<keyword evidence="2" id="KW-1185">Reference proteome</keyword>
<name>A0A9J6QXP0_9FIRM</name>
<dbReference type="RefSeq" id="WP_253020249.1">
    <property type="nucleotide sequence ID" value="NZ_JAOSHN010000008.1"/>
</dbReference>
<evidence type="ECO:0000313" key="2">
    <source>
        <dbReference type="Proteomes" id="UP001065549"/>
    </source>
</evidence>